<evidence type="ECO:0008006" key="5">
    <source>
        <dbReference type="Google" id="ProtNLM"/>
    </source>
</evidence>
<evidence type="ECO:0000256" key="2">
    <source>
        <dbReference type="PIRSR" id="PIRSR613078-2"/>
    </source>
</evidence>
<name>Q1MZR0_9GAMM</name>
<dbReference type="InterPro" id="IPR013078">
    <property type="entry name" value="His_Pase_superF_clade-1"/>
</dbReference>
<feature type="binding site" evidence="2">
    <location>
        <position position="55"/>
    </location>
    <ligand>
        <name>substrate</name>
    </ligand>
</feature>
<dbReference type="RefSeq" id="WP_007016570.1">
    <property type="nucleotide sequence ID" value="NZ_AAQH01000017.1"/>
</dbReference>
<dbReference type="InterPro" id="IPR029033">
    <property type="entry name" value="His_PPase_superfam"/>
</dbReference>
<organism evidence="3 4">
    <name type="scientific">Bermanella marisrubri</name>
    <dbReference type="NCBI Taxonomy" id="207949"/>
    <lineage>
        <taxon>Bacteria</taxon>
        <taxon>Pseudomonadati</taxon>
        <taxon>Pseudomonadota</taxon>
        <taxon>Gammaproteobacteria</taxon>
        <taxon>Oceanospirillales</taxon>
        <taxon>Oceanospirillaceae</taxon>
        <taxon>Bermanella</taxon>
    </lineage>
</organism>
<feature type="active site" description="Proton donor/acceptor" evidence="1">
    <location>
        <position position="79"/>
    </location>
</feature>
<evidence type="ECO:0000313" key="4">
    <source>
        <dbReference type="Proteomes" id="UP000004263"/>
    </source>
</evidence>
<dbReference type="SMART" id="SM00855">
    <property type="entry name" value="PGAM"/>
    <property type="match status" value="1"/>
</dbReference>
<dbReference type="AlphaFoldDB" id="Q1MZR0"/>
<comment type="caution">
    <text evidence="3">The sequence shown here is derived from an EMBL/GenBank/DDBJ whole genome shotgun (WGS) entry which is preliminary data.</text>
</comment>
<keyword evidence="4" id="KW-1185">Reference proteome</keyword>
<reference evidence="3 4" key="1">
    <citation type="submission" date="2006-03" db="EMBL/GenBank/DDBJ databases">
        <authorList>
            <person name="Pinhassi J."/>
            <person name="Pedros-Alio C."/>
            <person name="Ferriera S."/>
            <person name="Johnson J."/>
            <person name="Kravitz S."/>
            <person name="Halpern A."/>
            <person name="Remington K."/>
            <person name="Beeson K."/>
            <person name="Tran B."/>
            <person name="Rogers Y.-H."/>
            <person name="Friedman R."/>
            <person name="Venter J.C."/>
        </authorList>
    </citation>
    <scope>NUCLEOTIDE SEQUENCE [LARGE SCALE GENOMIC DNA]</scope>
    <source>
        <strain evidence="3 4">RED65</strain>
    </source>
</reference>
<dbReference type="Proteomes" id="UP000004263">
    <property type="component" value="Unassembled WGS sequence"/>
</dbReference>
<sequence>MKYKTIDLLRHGEPEGGNVFRGHTDHALTRLGWQQMREACANQSWDLIITSPLKRCMAFAEVLAQELNIDVVIAEGLKEFHFGVWENQDMESVFANEFDQIKGLWADPMNFASPEGESVLNFEGRVLKAWFGCLARPESKILIICHGGVIRMLLKEVLGFPFTHLNRMDVPFASRTQVQVSEQEPFQYQLKFHG</sequence>
<dbReference type="Gene3D" id="3.40.50.1240">
    <property type="entry name" value="Phosphoglycerate mutase-like"/>
    <property type="match status" value="1"/>
</dbReference>
<dbReference type="SUPFAM" id="SSF53254">
    <property type="entry name" value="Phosphoglycerate mutase-like"/>
    <property type="match status" value="1"/>
</dbReference>
<dbReference type="Pfam" id="PF00300">
    <property type="entry name" value="His_Phos_1"/>
    <property type="match status" value="1"/>
</dbReference>
<dbReference type="GO" id="GO:0005737">
    <property type="term" value="C:cytoplasm"/>
    <property type="evidence" value="ECO:0007669"/>
    <property type="project" value="TreeGrafter"/>
</dbReference>
<dbReference type="CDD" id="cd07067">
    <property type="entry name" value="HP_PGM_like"/>
    <property type="match status" value="1"/>
</dbReference>
<dbReference type="PANTHER" id="PTHR48100">
    <property type="entry name" value="BROAD-SPECIFICITY PHOSPHATASE YOR283W-RELATED"/>
    <property type="match status" value="1"/>
</dbReference>
<dbReference type="STRING" id="207949.RED65_04800"/>
<accession>Q1MZR0</accession>
<proteinExistence type="predicted"/>
<dbReference type="PANTHER" id="PTHR48100:SF1">
    <property type="entry name" value="HISTIDINE PHOSPHATASE FAMILY PROTEIN-RELATED"/>
    <property type="match status" value="1"/>
</dbReference>
<dbReference type="GO" id="GO:0016791">
    <property type="term" value="F:phosphatase activity"/>
    <property type="evidence" value="ECO:0007669"/>
    <property type="project" value="TreeGrafter"/>
</dbReference>
<gene>
    <name evidence="3" type="ORF">RED65_04800</name>
</gene>
<dbReference type="EMBL" id="AAQH01000017">
    <property type="protein sequence ID" value="EAT11497.1"/>
    <property type="molecule type" value="Genomic_DNA"/>
</dbReference>
<protein>
    <recommendedName>
        <fullName evidence="5">Histidine phosphatase family protein</fullName>
    </recommendedName>
</protein>
<evidence type="ECO:0000256" key="1">
    <source>
        <dbReference type="PIRSR" id="PIRSR613078-1"/>
    </source>
</evidence>
<evidence type="ECO:0000313" key="3">
    <source>
        <dbReference type="EMBL" id="EAT11497.1"/>
    </source>
</evidence>
<feature type="active site" description="Tele-phosphohistidine intermediate" evidence="1">
    <location>
        <position position="11"/>
    </location>
</feature>
<dbReference type="OrthoDB" id="9783269at2"/>
<dbReference type="HOGENOM" id="CLU_033323_8_2_6"/>
<dbReference type="InterPro" id="IPR050275">
    <property type="entry name" value="PGM_Phosphatase"/>
</dbReference>
<dbReference type="PIRSF" id="PIRSF000709">
    <property type="entry name" value="6PFK_2-Ptase"/>
    <property type="match status" value="1"/>
</dbReference>